<dbReference type="Gene3D" id="3.40.30.10">
    <property type="entry name" value="Glutaredoxin"/>
    <property type="match status" value="1"/>
</dbReference>
<dbReference type="GO" id="GO:0016491">
    <property type="term" value="F:oxidoreductase activity"/>
    <property type="evidence" value="ECO:0007669"/>
    <property type="project" value="InterPro"/>
</dbReference>
<dbReference type="InterPro" id="IPR036249">
    <property type="entry name" value="Thioredoxin-like_sf"/>
</dbReference>
<dbReference type="InterPro" id="IPR013766">
    <property type="entry name" value="Thioredoxin_domain"/>
</dbReference>
<organism evidence="2 3">
    <name type="scientific">Pelagihabitans pacificus</name>
    <dbReference type="NCBI Taxonomy" id="2696054"/>
    <lineage>
        <taxon>Bacteria</taxon>
        <taxon>Pseudomonadati</taxon>
        <taxon>Bacteroidota</taxon>
        <taxon>Flavobacteriia</taxon>
        <taxon>Flavobacteriales</taxon>
        <taxon>Flavobacteriaceae</taxon>
        <taxon>Pelagihabitans</taxon>
    </lineage>
</organism>
<reference evidence="2" key="2">
    <citation type="submission" date="2020-03" db="EMBL/GenBank/DDBJ databases">
        <title>Flavobacteriaceae bacterium strain TP-CH-4, a member of the family Flavobacteriaceae isolated from a deep-sea seamount.</title>
        <authorList>
            <person name="Zhang D.-C."/>
        </authorList>
    </citation>
    <scope>NUCLEOTIDE SEQUENCE</scope>
    <source>
        <strain evidence="2">TP-CH-4</strain>
    </source>
</reference>
<dbReference type="PANTHER" id="PTHR42852">
    <property type="entry name" value="THIOL:DISULFIDE INTERCHANGE PROTEIN DSBE"/>
    <property type="match status" value="1"/>
</dbReference>
<dbReference type="CDD" id="cd02966">
    <property type="entry name" value="TlpA_like_family"/>
    <property type="match status" value="1"/>
</dbReference>
<evidence type="ECO:0000313" key="3">
    <source>
        <dbReference type="Proteomes" id="UP000707206"/>
    </source>
</evidence>
<dbReference type="Pfam" id="PF00578">
    <property type="entry name" value="AhpC-TSA"/>
    <property type="match status" value="1"/>
</dbReference>
<dbReference type="RefSeq" id="WP_152572303.1">
    <property type="nucleotide sequence ID" value="NZ_VIKU02000001.1"/>
</dbReference>
<name>A0A967AQP9_9FLAO</name>
<dbReference type="PROSITE" id="PS51352">
    <property type="entry name" value="THIOREDOXIN_2"/>
    <property type="match status" value="1"/>
</dbReference>
<dbReference type="PANTHER" id="PTHR42852:SF13">
    <property type="entry name" value="PROTEIN DIPZ"/>
    <property type="match status" value="1"/>
</dbReference>
<protein>
    <submittedName>
        <fullName evidence="2">TlpA family protein disulfide reductase</fullName>
    </submittedName>
</protein>
<feature type="domain" description="Thioredoxin" evidence="1">
    <location>
        <begin position="37"/>
        <end position="183"/>
    </location>
</feature>
<accession>A0A967AQP9</accession>
<sequence length="184" mass="21447">MKKSTFFTLLVIGLVLSLFLTPLGYQGKVLLNRLFSFTPGIVAPENRETLPNYNWKLKDPNWEFFSFEKSRGKVIFINFWASWRLPCAAELQDIQRLYEDYGDRVDFYIITNEERPPVQDFMQQKKFTFPVTYLIIGEPAPVATEPVPSSYIIDKKGNIVVRADDIADWDNRTIRELLDKLLAE</sequence>
<dbReference type="AlphaFoldDB" id="A0A967AQP9"/>
<proteinExistence type="predicted"/>
<comment type="caution">
    <text evidence="2">The sequence shown here is derived from an EMBL/GenBank/DDBJ whole genome shotgun (WGS) entry which is preliminary data.</text>
</comment>
<dbReference type="EMBL" id="VIKU02000001">
    <property type="protein sequence ID" value="NHF57770.1"/>
    <property type="molecule type" value="Genomic_DNA"/>
</dbReference>
<dbReference type="Proteomes" id="UP000707206">
    <property type="component" value="Unassembled WGS sequence"/>
</dbReference>
<dbReference type="SUPFAM" id="SSF52833">
    <property type="entry name" value="Thioredoxin-like"/>
    <property type="match status" value="1"/>
</dbReference>
<dbReference type="InterPro" id="IPR050553">
    <property type="entry name" value="Thioredoxin_ResA/DsbE_sf"/>
</dbReference>
<evidence type="ECO:0000313" key="2">
    <source>
        <dbReference type="EMBL" id="NHF57770.1"/>
    </source>
</evidence>
<reference evidence="2" key="1">
    <citation type="submission" date="2019-07" db="EMBL/GenBank/DDBJ databases">
        <authorList>
            <person name="De-Chao Zhang Q."/>
        </authorList>
    </citation>
    <scope>NUCLEOTIDE SEQUENCE</scope>
    <source>
        <strain evidence="2">TP-CH-4</strain>
    </source>
</reference>
<gene>
    <name evidence="2" type="ORF">FK220_000355</name>
</gene>
<evidence type="ECO:0000259" key="1">
    <source>
        <dbReference type="PROSITE" id="PS51352"/>
    </source>
</evidence>
<keyword evidence="3" id="KW-1185">Reference proteome</keyword>
<dbReference type="GO" id="GO:0016209">
    <property type="term" value="F:antioxidant activity"/>
    <property type="evidence" value="ECO:0007669"/>
    <property type="project" value="InterPro"/>
</dbReference>
<dbReference type="InterPro" id="IPR000866">
    <property type="entry name" value="AhpC/TSA"/>
</dbReference>